<gene>
    <name evidence="2" type="ORF">GSTENG00029990001</name>
</gene>
<organism evidence="2">
    <name type="scientific">Tetraodon nigroviridis</name>
    <name type="common">Spotted green pufferfish</name>
    <name type="synonym">Chelonodon nigroviridis</name>
    <dbReference type="NCBI Taxonomy" id="99883"/>
    <lineage>
        <taxon>Eukaryota</taxon>
        <taxon>Metazoa</taxon>
        <taxon>Chordata</taxon>
        <taxon>Craniata</taxon>
        <taxon>Vertebrata</taxon>
        <taxon>Euteleostomi</taxon>
        <taxon>Actinopterygii</taxon>
        <taxon>Neopterygii</taxon>
        <taxon>Teleostei</taxon>
        <taxon>Neoteleostei</taxon>
        <taxon>Acanthomorphata</taxon>
        <taxon>Eupercaria</taxon>
        <taxon>Tetraodontiformes</taxon>
        <taxon>Tetradontoidea</taxon>
        <taxon>Tetraodontidae</taxon>
        <taxon>Tetraodon</taxon>
    </lineage>
</organism>
<reference evidence="2" key="1">
    <citation type="journal article" date="2004" name="Nature">
        <title>Genome duplication in the teleost fish Tetraodon nigroviridis reveals the early vertebrate proto-karyotype.</title>
        <authorList>
            <person name="Jaillon O."/>
            <person name="Aury J.-M."/>
            <person name="Brunet F."/>
            <person name="Petit J.-L."/>
            <person name="Stange-Thomann N."/>
            <person name="Mauceli E."/>
            <person name="Bouneau L."/>
            <person name="Fischer C."/>
            <person name="Ozouf-Costaz C."/>
            <person name="Bernot A."/>
            <person name="Nicaud S."/>
            <person name="Jaffe D."/>
            <person name="Fisher S."/>
            <person name="Lutfalla G."/>
            <person name="Dossat C."/>
            <person name="Segurens B."/>
            <person name="Dasilva C."/>
            <person name="Salanoubat M."/>
            <person name="Levy M."/>
            <person name="Boudet N."/>
            <person name="Castellano S."/>
            <person name="Anthouard V."/>
            <person name="Jubin C."/>
            <person name="Castelli V."/>
            <person name="Katinka M."/>
            <person name="Vacherie B."/>
            <person name="Biemont C."/>
            <person name="Skalli Z."/>
            <person name="Cattolico L."/>
            <person name="Poulain J."/>
            <person name="De Berardinis V."/>
            <person name="Cruaud C."/>
            <person name="Duprat S."/>
            <person name="Brottier P."/>
            <person name="Coutanceau J.-P."/>
            <person name="Gouzy J."/>
            <person name="Parra G."/>
            <person name="Lardier G."/>
            <person name="Chapple C."/>
            <person name="McKernan K.J."/>
            <person name="McEwan P."/>
            <person name="Bosak S."/>
            <person name="Kellis M."/>
            <person name="Volff J.-N."/>
            <person name="Guigo R."/>
            <person name="Zody M.C."/>
            <person name="Mesirov J."/>
            <person name="Lindblad-Toh K."/>
            <person name="Birren B."/>
            <person name="Nusbaum C."/>
            <person name="Kahn D."/>
            <person name="Robinson-Rechavi M."/>
            <person name="Laudet V."/>
            <person name="Schachter V."/>
            <person name="Quetier F."/>
            <person name="Saurin W."/>
            <person name="Scarpelli C."/>
            <person name="Wincker P."/>
            <person name="Lander E.S."/>
            <person name="Weissenbach J."/>
            <person name="Roest Crollius H."/>
        </authorList>
    </citation>
    <scope>NUCLEOTIDE SEQUENCE [LARGE SCALE GENOMIC DNA]</scope>
</reference>
<name>Q4RRV0_TETNG</name>
<evidence type="ECO:0000256" key="1">
    <source>
        <dbReference type="SAM" id="MobiDB-lite"/>
    </source>
</evidence>
<proteinExistence type="predicted"/>
<feature type="compositionally biased region" description="Polar residues" evidence="1">
    <location>
        <begin position="14"/>
        <end position="31"/>
    </location>
</feature>
<sequence length="72" mass="7508">MQFPNRCIPESSRSRSPSYGQTTIREPASSSDPVLFLSLRPPVRALPGCCGGRGWALAGSAAVWPSSDGSGS</sequence>
<feature type="region of interest" description="Disordered" evidence="1">
    <location>
        <begin position="1"/>
        <end position="31"/>
    </location>
</feature>
<protein>
    <submittedName>
        <fullName evidence="2">(spotted green pufferfish) hypothetical protein</fullName>
    </submittedName>
</protein>
<accession>Q4RRV0</accession>
<evidence type="ECO:0000313" key="2">
    <source>
        <dbReference type="EMBL" id="CAG08882.1"/>
    </source>
</evidence>
<dbReference type="KEGG" id="tng:GSTEN00029990G001"/>
<reference evidence="2" key="2">
    <citation type="submission" date="2004-02" db="EMBL/GenBank/DDBJ databases">
        <authorList>
            <consortium name="Genoscope"/>
            <consortium name="Whitehead Institute Centre for Genome Research"/>
        </authorList>
    </citation>
    <scope>NUCLEOTIDE SEQUENCE</scope>
</reference>
<comment type="caution">
    <text evidence="2">The sequence shown here is derived from an EMBL/GenBank/DDBJ whole genome shotgun (WGS) entry which is preliminary data.</text>
</comment>
<dbReference type="EMBL" id="CAAE01015001">
    <property type="protein sequence ID" value="CAG08882.1"/>
    <property type="molecule type" value="Genomic_DNA"/>
</dbReference>
<dbReference type="AlphaFoldDB" id="Q4RRV0"/>